<name>A0A1X1PFU5_9BURK</name>
<reference evidence="13 16" key="2">
    <citation type="submission" date="2020-04" db="EMBL/GenBank/DDBJ databases">
        <authorList>
            <person name="De Canck E."/>
        </authorList>
    </citation>
    <scope>NUCLEOTIDE SEQUENCE [LARGE SCALE GENOMIC DNA]</scope>
    <source>
        <strain evidence="13 16">LMG 29660</strain>
    </source>
</reference>
<comment type="subunit">
    <text evidence="2">Homotrimer.</text>
</comment>
<feature type="chain" id="PRO_5044567622" description="Porin domain-containing protein" evidence="11">
    <location>
        <begin position="21"/>
        <end position="144"/>
    </location>
</feature>
<evidence type="ECO:0000313" key="14">
    <source>
        <dbReference type="EMBL" id="ORT84966.1"/>
    </source>
</evidence>
<evidence type="ECO:0000256" key="2">
    <source>
        <dbReference type="ARBA" id="ARBA00011233"/>
    </source>
</evidence>
<accession>A0A1X1PFU5</accession>
<keyword evidence="15" id="KW-1185">Reference proteome</keyword>
<protein>
    <recommendedName>
        <fullName evidence="12">Porin domain-containing protein</fullName>
    </recommendedName>
</protein>
<keyword evidence="10" id="KW-0998">Cell outer membrane</keyword>
<dbReference type="Proteomes" id="UP000494135">
    <property type="component" value="Unassembled WGS sequence"/>
</dbReference>
<dbReference type="InterPro" id="IPR033900">
    <property type="entry name" value="Gram_neg_porin_domain"/>
</dbReference>
<evidence type="ECO:0000256" key="3">
    <source>
        <dbReference type="ARBA" id="ARBA00022448"/>
    </source>
</evidence>
<keyword evidence="6 11" id="KW-0732">Signal</keyword>
<dbReference type="GO" id="GO:0015288">
    <property type="term" value="F:porin activity"/>
    <property type="evidence" value="ECO:0007669"/>
    <property type="project" value="UniProtKB-KW"/>
</dbReference>
<evidence type="ECO:0000313" key="16">
    <source>
        <dbReference type="Proteomes" id="UP000494135"/>
    </source>
</evidence>
<keyword evidence="5" id="KW-0812">Transmembrane</keyword>
<evidence type="ECO:0000313" key="13">
    <source>
        <dbReference type="EMBL" id="CAB3758533.1"/>
    </source>
</evidence>
<keyword evidence="4" id="KW-1134">Transmembrane beta strand</keyword>
<sequence>MKGKIILATAAVMMVGGANAQSSVMLFGTVGGGVRWVDGVKGGHQIGFDSNLISGNSFGLKGTDDLGQGLKAIFTLQSGFVTGTGGLASTSGPLFSKAAYVGLGTDAWRVTLGRQLTAAADVGVWWLSAINYASVHRIGSLRTG</sequence>
<dbReference type="PANTHER" id="PTHR34501">
    <property type="entry name" value="PROTEIN YDDL-RELATED"/>
    <property type="match status" value="1"/>
</dbReference>
<evidence type="ECO:0000313" key="15">
    <source>
        <dbReference type="Proteomes" id="UP000193146"/>
    </source>
</evidence>
<evidence type="ECO:0000256" key="6">
    <source>
        <dbReference type="ARBA" id="ARBA00022729"/>
    </source>
</evidence>
<dbReference type="Pfam" id="PF13609">
    <property type="entry name" value="Porin_4"/>
    <property type="match status" value="1"/>
</dbReference>
<dbReference type="EMBL" id="CADIKG010000007">
    <property type="protein sequence ID" value="CAB3758533.1"/>
    <property type="molecule type" value="Genomic_DNA"/>
</dbReference>
<dbReference type="Proteomes" id="UP000193146">
    <property type="component" value="Unassembled WGS sequence"/>
</dbReference>
<comment type="subcellular location">
    <subcellularLocation>
        <location evidence="1">Cell outer membrane</location>
        <topology evidence="1">Multi-pass membrane protein</topology>
    </subcellularLocation>
</comment>
<evidence type="ECO:0000256" key="1">
    <source>
        <dbReference type="ARBA" id="ARBA00004571"/>
    </source>
</evidence>
<dbReference type="Gene3D" id="2.40.160.10">
    <property type="entry name" value="Porin"/>
    <property type="match status" value="1"/>
</dbReference>
<evidence type="ECO:0000256" key="10">
    <source>
        <dbReference type="ARBA" id="ARBA00023237"/>
    </source>
</evidence>
<dbReference type="EMBL" id="NBYX01000008">
    <property type="protein sequence ID" value="ORT84966.1"/>
    <property type="molecule type" value="Genomic_DNA"/>
</dbReference>
<evidence type="ECO:0000256" key="7">
    <source>
        <dbReference type="ARBA" id="ARBA00023065"/>
    </source>
</evidence>
<dbReference type="GO" id="GO:0006811">
    <property type="term" value="P:monoatomic ion transport"/>
    <property type="evidence" value="ECO:0007669"/>
    <property type="project" value="UniProtKB-KW"/>
</dbReference>
<dbReference type="InterPro" id="IPR050298">
    <property type="entry name" value="Gram-neg_bact_OMP"/>
</dbReference>
<reference evidence="14 15" key="1">
    <citation type="submission" date="2017-04" db="EMBL/GenBank/DDBJ databases">
        <title>Burkholderia puraquae sp. nov., a novel Burkholderia cepacia complex species from hospital setting samples.</title>
        <authorList>
            <person name="Martina P."/>
            <person name="Leguizamon M."/>
            <person name="Prieto C."/>
            <person name="Sousa S."/>
            <person name="Montanaro P."/>
            <person name="Draghi W."/>
            <person name="Staembler M."/>
            <person name="Bettiol M."/>
            <person name="Figoli C."/>
            <person name="Palau J."/>
            <person name="Alvarez F."/>
            <person name="Benetti S."/>
            <person name="Anchat E."/>
            <person name="Vescina C."/>
            <person name="Ferreras J."/>
            <person name="Lasch P."/>
            <person name="Lagares A."/>
            <person name="Zorreguieta A."/>
            <person name="Yantorno O."/>
            <person name="Bosch A."/>
        </authorList>
    </citation>
    <scope>NUCLEOTIDE SEQUENCE [LARGE SCALE GENOMIC DNA]</scope>
    <source>
        <strain evidence="14 15">CAMPA 1040</strain>
    </source>
</reference>
<dbReference type="AlphaFoldDB" id="A0A1X1PFU5"/>
<evidence type="ECO:0000256" key="9">
    <source>
        <dbReference type="ARBA" id="ARBA00023136"/>
    </source>
</evidence>
<dbReference type="RefSeq" id="WP_085040199.1">
    <property type="nucleotide sequence ID" value="NZ_CADIKG010000007.1"/>
</dbReference>
<organism evidence="14 15">
    <name type="scientific">Burkholderia puraquae</name>
    <dbReference type="NCBI Taxonomy" id="1904757"/>
    <lineage>
        <taxon>Bacteria</taxon>
        <taxon>Pseudomonadati</taxon>
        <taxon>Pseudomonadota</taxon>
        <taxon>Betaproteobacteria</taxon>
        <taxon>Burkholderiales</taxon>
        <taxon>Burkholderiaceae</taxon>
        <taxon>Burkholderia</taxon>
        <taxon>Burkholderia cepacia complex</taxon>
    </lineage>
</organism>
<evidence type="ECO:0000256" key="8">
    <source>
        <dbReference type="ARBA" id="ARBA00023114"/>
    </source>
</evidence>
<dbReference type="GO" id="GO:0046930">
    <property type="term" value="C:pore complex"/>
    <property type="evidence" value="ECO:0007669"/>
    <property type="project" value="UniProtKB-KW"/>
</dbReference>
<evidence type="ECO:0000256" key="4">
    <source>
        <dbReference type="ARBA" id="ARBA00022452"/>
    </source>
</evidence>
<evidence type="ECO:0000256" key="5">
    <source>
        <dbReference type="ARBA" id="ARBA00022692"/>
    </source>
</evidence>
<proteinExistence type="predicted"/>
<dbReference type="PANTHER" id="PTHR34501:SF9">
    <property type="entry name" value="MAJOR OUTER MEMBRANE PROTEIN P.IA"/>
    <property type="match status" value="1"/>
</dbReference>
<feature type="signal peptide" evidence="11">
    <location>
        <begin position="1"/>
        <end position="20"/>
    </location>
</feature>
<evidence type="ECO:0000259" key="12">
    <source>
        <dbReference type="Pfam" id="PF13609"/>
    </source>
</evidence>
<dbReference type="CDD" id="cd00342">
    <property type="entry name" value="gram_neg_porins"/>
    <property type="match status" value="1"/>
</dbReference>
<keyword evidence="7" id="KW-0406">Ion transport</keyword>
<feature type="domain" description="Porin" evidence="12">
    <location>
        <begin position="8"/>
        <end position="125"/>
    </location>
</feature>
<evidence type="ECO:0000256" key="11">
    <source>
        <dbReference type="SAM" id="SignalP"/>
    </source>
</evidence>
<dbReference type="GO" id="GO:0009279">
    <property type="term" value="C:cell outer membrane"/>
    <property type="evidence" value="ECO:0007669"/>
    <property type="project" value="UniProtKB-SubCell"/>
</dbReference>
<dbReference type="InterPro" id="IPR023614">
    <property type="entry name" value="Porin_dom_sf"/>
</dbReference>
<dbReference type="OrthoDB" id="6975458at2"/>
<keyword evidence="8" id="KW-0626">Porin</keyword>
<keyword evidence="3" id="KW-0813">Transport</keyword>
<keyword evidence="9" id="KW-0472">Membrane</keyword>
<dbReference type="SUPFAM" id="SSF56935">
    <property type="entry name" value="Porins"/>
    <property type="match status" value="1"/>
</dbReference>
<gene>
    <name evidence="14" type="ORF">B7G54_17445</name>
    <name evidence="13" type="ORF">LMG29660_03469</name>
</gene>